<dbReference type="SUPFAM" id="SSF53098">
    <property type="entry name" value="Ribonuclease H-like"/>
    <property type="match status" value="1"/>
</dbReference>
<gene>
    <name evidence="2" type="ORF">TorRG33x02_037800</name>
</gene>
<dbReference type="InterPro" id="IPR036397">
    <property type="entry name" value="RNaseH_sf"/>
</dbReference>
<dbReference type="AlphaFoldDB" id="A0A2P5FRD7"/>
<keyword evidence="1" id="KW-1133">Transmembrane helix</keyword>
<organism evidence="2 3">
    <name type="scientific">Trema orientale</name>
    <name type="common">Charcoal tree</name>
    <name type="synonym">Celtis orientalis</name>
    <dbReference type="NCBI Taxonomy" id="63057"/>
    <lineage>
        <taxon>Eukaryota</taxon>
        <taxon>Viridiplantae</taxon>
        <taxon>Streptophyta</taxon>
        <taxon>Embryophyta</taxon>
        <taxon>Tracheophyta</taxon>
        <taxon>Spermatophyta</taxon>
        <taxon>Magnoliopsida</taxon>
        <taxon>eudicotyledons</taxon>
        <taxon>Gunneridae</taxon>
        <taxon>Pentapetalae</taxon>
        <taxon>rosids</taxon>
        <taxon>fabids</taxon>
        <taxon>Rosales</taxon>
        <taxon>Cannabaceae</taxon>
        <taxon>Trema</taxon>
    </lineage>
</organism>
<dbReference type="InParanoid" id="A0A2P5FRD7"/>
<dbReference type="InterPro" id="IPR012337">
    <property type="entry name" value="RNaseH-like_sf"/>
</dbReference>
<accession>A0A2P5FRD7</accession>
<keyword evidence="1" id="KW-0812">Transmembrane</keyword>
<keyword evidence="3" id="KW-1185">Reference proteome</keyword>
<sequence length="91" mass="10312">MIELMILRVLHIRGWPRKAHNIIAVVWRPPPHSWIKVNIDGSAFGAPGLSRCSWVFRTHRGFVHDYFSIFLGVGYAFVSELAAAIHAIDFA</sequence>
<dbReference type="GO" id="GO:0003676">
    <property type="term" value="F:nucleic acid binding"/>
    <property type="evidence" value="ECO:0007669"/>
    <property type="project" value="InterPro"/>
</dbReference>
<evidence type="ECO:0000256" key="1">
    <source>
        <dbReference type="SAM" id="Phobius"/>
    </source>
</evidence>
<protein>
    <submittedName>
        <fullName evidence="2">Ribonuclease H-like domain containing protein</fullName>
    </submittedName>
</protein>
<dbReference type="Gene3D" id="3.30.420.10">
    <property type="entry name" value="Ribonuclease H-like superfamily/Ribonuclease H"/>
    <property type="match status" value="1"/>
</dbReference>
<name>A0A2P5FRD7_TREOI</name>
<dbReference type="EMBL" id="JXTC01000013">
    <property type="protein sequence ID" value="POO00367.1"/>
    <property type="molecule type" value="Genomic_DNA"/>
</dbReference>
<feature type="transmembrane region" description="Helical" evidence="1">
    <location>
        <begin position="66"/>
        <end position="88"/>
    </location>
</feature>
<dbReference type="OrthoDB" id="1906820at2759"/>
<proteinExistence type="predicted"/>
<comment type="caution">
    <text evidence="2">The sequence shown here is derived from an EMBL/GenBank/DDBJ whole genome shotgun (WGS) entry which is preliminary data.</text>
</comment>
<dbReference type="Proteomes" id="UP000237000">
    <property type="component" value="Unassembled WGS sequence"/>
</dbReference>
<evidence type="ECO:0000313" key="3">
    <source>
        <dbReference type="Proteomes" id="UP000237000"/>
    </source>
</evidence>
<keyword evidence="1" id="KW-0472">Membrane</keyword>
<reference evidence="3" key="1">
    <citation type="submission" date="2016-06" db="EMBL/GenBank/DDBJ databases">
        <title>Parallel loss of symbiosis genes in relatives of nitrogen-fixing non-legume Parasponia.</title>
        <authorList>
            <person name="Van Velzen R."/>
            <person name="Holmer R."/>
            <person name="Bu F."/>
            <person name="Rutten L."/>
            <person name="Van Zeijl A."/>
            <person name="Liu W."/>
            <person name="Santuari L."/>
            <person name="Cao Q."/>
            <person name="Sharma T."/>
            <person name="Shen D."/>
            <person name="Roswanjaya Y."/>
            <person name="Wardhani T."/>
            <person name="Kalhor M.S."/>
            <person name="Jansen J."/>
            <person name="Van den Hoogen J."/>
            <person name="Gungor B."/>
            <person name="Hartog M."/>
            <person name="Hontelez J."/>
            <person name="Verver J."/>
            <person name="Yang W.-C."/>
            <person name="Schijlen E."/>
            <person name="Repin R."/>
            <person name="Schilthuizen M."/>
            <person name="Schranz E."/>
            <person name="Heidstra R."/>
            <person name="Miyata K."/>
            <person name="Fedorova E."/>
            <person name="Kohlen W."/>
            <person name="Bisseling T."/>
            <person name="Smit S."/>
            <person name="Geurts R."/>
        </authorList>
    </citation>
    <scope>NUCLEOTIDE SEQUENCE [LARGE SCALE GENOMIC DNA]</scope>
    <source>
        <strain evidence="3">cv. RG33-2</strain>
    </source>
</reference>
<evidence type="ECO:0000313" key="2">
    <source>
        <dbReference type="EMBL" id="POO00367.1"/>
    </source>
</evidence>